<keyword evidence="3" id="KW-1185">Reference proteome</keyword>
<dbReference type="InterPro" id="IPR046865">
    <property type="entry name" value="FapA_b_solenoid"/>
</dbReference>
<dbReference type="RefSeq" id="WP_305732062.1">
    <property type="nucleotide sequence ID" value="NZ_OW150024.1"/>
</dbReference>
<name>A0ABM9D9I3_9BACT</name>
<dbReference type="PANTHER" id="PTHR38032">
    <property type="entry name" value="POLYMERASE-RELATED"/>
    <property type="match status" value="1"/>
</dbReference>
<dbReference type="Pfam" id="PF03961">
    <property type="entry name" value="FapA"/>
    <property type="match status" value="1"/>
</dbReference>
<proteinExistence type="predicted"/>
<accession>A0ABM9D9I3</accession>
<protein>
    <recommendedName>
        <fullName evidence="1">Flagellar Assembly Protein A N-terminal region domain-containing protein</fullName>
    </recommendedName>
</protein>
<dbReference type="InterPro" id="IPR046866">
    <property type="entry name" value="FapA_N"/>
</dbReference>
<evidence type="ECO:0000313" key="2">
    <source>
        <dbReference type="EMBL" id="CAH2031226.1"/>
    </source>
</evidence>
<sequence length="480" mass="51429">MSEPSAEPQKTIVLQAKRQGYTVSFEITPNRLECWCSYAPSGLGGAPLTETDLTGFLRQYKILEGIQQESLQRLLHAAATGTAVSNLLLAVGTPMVVGRNGFINLAVQPPAPEEGDAGNNDNQVDFRQVQVFLNVDPGDLIGTIMAPEPGTPGMTIHGETIPPQAGVPLSVKIGQNVRLDDDGVSLFATATGRIYCKEADISVEELYTVSGDVDFKVGNIQFKGFVEIKGDVLDGFSVQADKGIRIHGNVGACTIKSQGDISVCGMNGQGRGTIVCGGNLNANFLYDTAIECDGTVTAEVEIRNCTINCLGAIKVAKGGLAGGESVALGGIETAVLGTVTSLKTRVIAGAHHRDLFEINQLFNDLKQLIEQFSSSPAALKNPMDFSVRKLAITKQIQEIRSRVYENCNPKVNVRKHLYEGVTIVLGTLSEQVKEERDGPLTIIENTLEGGFRYLGMTGLEFRAADIEQSFVLQAQRENAA</sequence>
<dbReference type="EMBL" id="OW150024">
    <property type="protein sequence ID" value="CAH2031226.1"/>
    <property type="molecule type" value="Genomic_DNA"/>
</dbReference>
<feature type="domain" description="Flagellar Assembly Protein A N-terminal region" evidence="1">
    <location>
        <begin position="24"/>
        <end position="197"/>
    </location>
</feature>
<evidence type="ECO:0000259" key="1">
    <source>
        <dbReference type="Pfam" id="PF20250"/>
    </source>
</evidence>
<dbReference type="InterPro" id="IPR005646">
    <property type="entry name" value="FapA"/>
</dbReference>
<gene>
    <name evidence="2" type="ORF">GEAMG1_1396</name>
</gene>
<dbReference type="PANTHER" id="PTHR38032:SF1">
    <property type="entry name" value="RNA-BINDING PROTEIN KHPB N-TERMINAL DOMAIN-CONTAINING PROTEIN"/>
    <property type="match status" value="1"/>
</dbReference>
<evidence type="ECO:0000313" key="3">
    <source>
        <dbReference type="Proteomes" id="UP001295463"/>
    </source>
</evidence>
<organism evidence="2 3">
    <name type="scientific">Trichlorobacter ammonificans</name>
    <dbReference type="NCBI Taxonomy" id="2916410"/>
    <lineage>
        <taxon>Bacteria</taxon>
        <taxon>Pseudomonadati</taxon>
        <taxon>Thermodesulfobacteriota</taxon>
        <taxon>Desulfuromonadia</taxon>
        <taxon>Geobacterales</taxon>
        <taxon>Geobacteraceae</taxon>
        <taxon>Trichlorobacter</taxon>
    </lineage>
</organism>
<dbReference type="Pfam" id="PF20250">
    <property type="entry name" value="FapA_N"/>
    <property type="match status" value="1"/>
</dbReference>
<dbReference type="Proteomes" id="UP001295463">
    <property type="component" value="Chromosome"/>
</dbReference>
<reference evidence="2 3" key="1">
    <citation type="submission" date="2022-03" db="EMBL/GenBank/DDBJ databases">
        <authorList>
            <person name="Koch H."/>
        </authorList>
    </citation>
    <scope>NUCLEOTIDE SEQUENCE [LARGE SCALE GENOMIC DNA]</scope>
    <source>
        <strain evidence="2 3">G1</strain>
    </source>
</reference>